<keyword evidence="2" id="KW-0812">Transmembrane</keyword>
<keyword evidence="2" id="KW-0472">Membrane</keyword>
<accession>A0AAJ6L2T3</accession>
<name>A0AAJ6L2T3_9ACTN</name>
<keyword evidence="5" id="KW-1185">Reference proteome</keyword>
<dbReference type="Gene3D" id="3.30.530.20">
    <property type="match status" value="1"/>
</dbReference>
<dbReference type="SUPFAM" id="SSF55961">
    <property type="entry name" value="Bet v1-like"/>
    <property type="match status" value="1"/>
</dbReference>
<dbReference type="Proteomes" id="UP001235874">
    <property type="component" value="Chromosome"/>
</dbReference>
<feature type="domain" description="Coenzyme Q-binding protein COQ10 START" evidence="3">
    <location>
        <begin position="173"/>
        <end position="298"/>
    </location>
</feature>
<evidence type="ECO:0000256" key="1">
    <source>
        <dbReference type="SAM" id="MobiDB-lite"/>
    </source>
</evidence>
<dbReference type="AlphaFoldDB" id="A0AAJ6L2T3"/>
<dbReference type="CDD" id="cd07817">
    <property type="entry name" value="SRPBCC_8"/>
    <property type="match status" value="1"/>
</dbReference>
<evidence type="ECO:0000313" key="5">
    <source>
        <dbReference type="Proteomes" id="UP001235874"/>
    </source>
</evidence>
<feature type="transmembrane region" description="Helical" evidence="2">
    <location>
        <begin position="133"/>
        <end position="154"/>
    </location>
</feature>
<dbReference type="EMBL" id="CP130472">
    <property type="protein sequence ID" value="WLS43831.1"/>
    <property type="molecule type" value="Genomic_DNA"/>
</dbReference>
<dbReference type="Pfam" id="PF03364">
    <property type="entry name" value="Polyketide_cyc"/>
    <property type="match status" value="1"/>
</dbReference>
<feature type="compositionally biased region" description="Polar residues" evidence="1">
    <location>
        <begin position="314"/>
        <end position="326"/>
    </location>
</feature>
<protein>
    <submittedName>
        <fullName evidence="4">SRPBCC family protein</fullName>
    </submittedName>
</protein>
<dbReference type="KEGG" id="mprn:Q3V37_20780"/>
<evidence type="ECO:0000259" key="3">
    <source>
        <dbReference type="Pfam" id="PF03364"/>
    </source>
</evidence>
<dbReference type="InterPro" id="IPR005031">
    <property type="entry name" value="COQ10_START"/>
</dbReference>
<evidence type="ECO:0000256" key="2">
    <source>
        <dbReference type="SAM" id="Phobius"/>
    </source>
</evidence>
<dbReference type="PANTHER" id="PTHR33824:SF7">
    <property type="entry name" value="POLYKETIDE CYCLASE_DEHYDRASE AND LIPID TRANSPORT SUPERFAMILY PROTEIN"/>
    <property type="match status" value="1"/>
</dbReference>
<evidence type="ECO:0000313" key="4">
    <source>
        <dbReference type="EMBL" id="WLS43831.1"/>
    </source>
</evidence>
<dbReference type="RefSeq" id="WP_231640041.1">
    <property type="nucleotide sequence ID" value="NZ_CP130472.1"/>
</dbReference>
<reference evidence="4 5" key="1">
    <citation type="submission" date="2023-07" db="EMBL/GenBank/DDBJ databases">
        <title>Micromonospora profundi TRM 95458 converts glycerol to a new osmotic compound.</title>
        <authorList>
            <person name="Lu D."/>
        </authorList>
    </citation>
    <scope>NUCLEOTIDE SEQUENCE [LARGE SCALE GENOMIC DNA]</scope>
    <source>
        <strain evidence="4 5">TRM95458</strain>
    </source>
</reference>
<dbReference type="PANTHER" id="PTHR33824">
    <property type="entry name" value="POLYKETIDE CYCLASE/DEHYDRASE AND LIPID TRANSPORT SUPERFAMILY PROTEIN"/>
    <property type="match status" value="1"/>
</dbReference>
<gene>
    <name evidence="4" type="ORF">Q3V37_20780</name>
</gene>
<dbReference type="InterPro" id="IPR047137">
    <property type="entry name" value="ORF3"/>
</dbReference>
<feature type="region of interest" description="Disordered" evidence="1">
    <location>
        <begin position="309"/>
        <end position="338"/>
    </location>
</feature>
<feature type="region of interest" description="Disordered" evidence="1">
    <location>
        <begin position="1"/>
        <end position="25"/>
    </location>
</feature>
<dbReference type="InterPro" id="IPR023393">
    <property type="entry name" value="START-like_dom_sf"/>
</dbReference>
<sequence length="338" mass="36873">MAEPPPRRRADGGHAERRGPDVDHVDGVRLPELDGAPPKNALPRTLGWLSLALGVGALAEPTPLARLTGVDDSPAAVAVIRAVGARELSHGAALVAGRHPGGWVWTRVLGDAMDLTLLGRALAHRRGERRRRLALTTAVIAGITAVDLAVAVAATRARRARDRMIRISLGVTVNRSPADAYRFWRDLENLPRFMAHLESVRADDLRRSHWIARGPAGRHIEWDAEIIDDQPNRSVAWRSLPGAQVPNAGRVRFLPAPGDRGTEVRVQLAYAPPAGSLGRAVAKLFGEEPEQQVRDDLRRFKQMLEAGEVVRSDGSPNGISVRQQVMQRPAQPLPDTRR</sequence>
<organism evidence="4 5">
    <name type="scientific">Micromonospora profundi</name>
    <dbReference type="NCBI Taxonomy" id="1420889"/>
    <lineage>
        <taxon>Bacteria</taxon>
        <taxon>Bacillati</taxon>
        <taxon>Actinomycetota</taxon>
        <taxon>Actinomycetes</taxon>
        <taxon>Micromonosporales</taxon>
        <taxon>Micromonosporaceae</taxon>
        <taxon>Micromonospora</taxon>
    </lineage>
</organism>
<keyword evidence="2" id="KW-1133">Transmembrane helix</keyword>
<proteinExistence type="predicted"/>